<evidence type="ECO:0000256" key="7">
    <source>
        <dbReference type="ARBA" id="ARBA00023242"/>
    </source>
</evidence>
<evidence type="ECO:0000256" key="6">
    <source>
        <dbReference type="ARBA" id="ARBA00023010"/>
    </source>
</evidence>
<accession>A0A6A5XLD5</accession>
<organism evidence="11 12">
    <name type="scientific">Aaosphaeria arxii CBS 175.79</name>
    <dbReference type="NCBI Taxonomy" id="1450172"/>
    <lineage>
        <taxon>Eukaryota</taxon>
        <taxon>Fungi</taxon>
        <taxon>Dikarya</taxon>
        <taxon>Ascomycota</taxon>
        <taxon>Pezizomycotina</taxon>
        <taxon>Dothideomycetes</taxon>
        <taxon>Pleosporomycetidae</taxon>
        <taxon>Pleosporales</taxon>
        <taxon>Pleosporales incertae sedis</taxon>
        <taxon>Aaosphaeria</taxon>
    </lineage>
</organism>
<name>A0A6A5XLD5_9PLEO</name>
<dbReference type="GO" id="GO:0031080">
    <property type="term" value="C:nuclear pore outer ring"/>
    <property type="evidence" value="ECO:0007669"/>
    <property type="project" value="TreeGrafter"/>
</dbReference>
<dbReference type="InterPro" id="IPR037624">
    <property type="entry name" value="Nup133-like"/>
</dbReference>
<sequence length="1319" mass="147687">MFSPEASVRSVRGSNPRRRQRKDSDGPHQPRRKRSKISEEIFHKPKESHINGNGSAILNGHIDQDDVDASLVVLDLPVRDKKAPVKRAVKEDTGLYLTKNEDYSVRKLPSFPAVLSSGSTPFRGSALPSAGLALALTTNHALVWDYTSATGPTKVLTLSLPFGLKPSDPLPLGAVVRNGPTNDFGILAIAPSTGKISFWENVDSAEARSHFPQRHQGVDGLVKLYSGETITDVVDVEHAGYVLVLSSGRLAQLTLRDSQGRPSINATALHMPSSSSGSFFSLKGLLGSAIRRSIASVKARTSESRGQMEVISATKTGVFQLWDLSWSGQQIFKYEVDVQSEILAAIQSGTPPESRGQQELHVLDFAISEHSKAQGINILMLVALSGRGFLEYTLLEVDLQGDAGVVSRAIQIRNLQQNPLPKEPTGKLLLPQSGQTAFVQFPNAVAIVSLAEPEASPDAQLLSDSGKPSLPFQDIIYFRSDRSVEVCGSALESPSKKEKRSSVALFVQGYGVVQFSALHSSADSKVTARSKLEQATFFSTVPDNILDFTVQSRHAFAQDEVEAAAVDISSEILSSSFEYVEKVTSSMGDQMRKRCFALNTLISHLRSDYPPLSFPTKWKLLWNAEKLAAALALWNDHQERLRDQQARPDAYPENLLLPYMVKCVHEKFKTVINADLGETDPLRQWFLRDVGMINILLPWAWQSLRLLHSKNQSKERSVIMQRLSEGNDVILGALEAVIKFREENADLYGLPPNSLRDGVLEPGQGLDLLPEFWTSTHNMVATVRSMVDFGRNLAEESFEKEIQEDLAMKIAKDNPRLVRLECQMHIERFQWAMEQADEQRKEMGRNLKDEWNSKVRPEHIYNLVDIGMATEGMNLAETYHDMPTLVRLIWDETKYMEESKLSSQSKMEQAECTIKLNRIKERIHRYFEMYGQAWAEAFYTQYITEGQSGQIFMKDYLNQPALTAYLRADPSRAKLTWMNEVTGEREFESAFNALYHVGVMQESNAWCKKVELSIAKLAMLSRQEMKPDSDDEEPLKPRQEHKLLKVSHSLEYSKVQDQIYDRLVPFIQEALDDESAIRLLMAEFGQGALVEKPAHQQLLQQGFENLINNRVLEPALLIDVLTLIDYSDSADQFALALKALALSWDGMQKATRENLAKLIWKRLLIKDDWAEINNTKDVADSQLNKFLMESTHVGITLQILLQYVADDAIYQNVWPRDVDALVGAGCTNGELCVRFASEDLRNPIIADNLADDQILQTNIEKYRLNEWFSNVCNVAQQVHHAGGLEELAAAQLANGFDEVVEGDIVEQIAEEQGDVSMQD</sequence>
<comment type="subcellular location">
    <subcellularLocation>
        <location evidence="1">Nucleus envelope</location>
    </subcellularLocation>
</comment>
<dbReference type="RefSeq" id="XP_033382045.1">
    <property type="nucleotide sequence ID" value="XM_033523675.1"/>
</dbReference>
<evidence type="ECO:0000259" key="10">
    <source>
        <dbReference type="Pfam" id="PF08801"/>
    </source>
</evidence>
<evidence type="ECO:0000256" key="8">
    <source>
        <dbReference type="SAM" id="MobiDB-lite"/>
    </source>
</evidence>
<dbReference type="OrthoDB" id="103454at2759"/>
<dbReference type="Pfam" id="PF08801">
    <property type="entry name" value="Nucleoporin_N"/>
    <property type="match status" value="1"/>
</dbReference>
<feature type="domain" description="Nucleoporin Nup133/Nup155-like C-terminal" evidence="9">
    <location>
        <begin position="620"/>
        <end position="1269"/>
    </location>
</feature>
<dbReference type="Pfam" id="PF03177">
    <property type="entry name" value="Nucleoporin_C"/>
    <property type="match status" value="1"/>
</dbReference>
<dbReference type="Gene3D" id="2.130.10.10">
    <property type="entry name" value="YVTN repeat-like/Quinoprotein amine dehydrogenase"/>
    <property type="match status" value="1"/>
</dbReference>
<keyword evidence="3" id="KW-0813">Transport</keyword>
<dbReference type="PANTHER" id="PTHR13405:SF11">
    <property type="entry name" value="NUCLEAR PORE COMPLEX PROTEIN NUP133"/>
    <property type="match status" value="1"/>
</dbReference>
<reference evidence="11" key="1">
    <citation type="journal article" date="2020" name="Stud. Mycol.">
        <title>101 Dothideomycetes genomes: a test case for predicting lifestyles and emergence of pathogens.</title>
        <authorList>
            <person name="Haridas S."/>
            <person name="Albert R."/>
            <person name="Binder M."/>
            <person name="Bloem J."/>
            <person name="Labutti K."/>
            <person name="Salamov A."/>
            <person name="Andreopoulos B."/>
            <person name="Baker S."/>
            <person name="Barry K."/>
            <person name="Bills G."/>
            <person name="Bluhm B."/>
            <person name="Cannon C."/>
            <person name="Castanera R."/>
            <person name="Culley D."/>
            <person name="Daum C."/>
            <person name="Ezra D."/>
            <person name="Gonzalez J."/>
            <person name="Henrissat B."/>
            <person name="Kuo A."/>
            <person name="Liang C."/>
            <person name="Lipzen A."/>
            <person name="Lutzoni F."/>
            <person name="Magnuson J."/>
            <person name="Mondo S."/>
            <person name="Nolan M."/>
            <person name="Ohm R."/>
            <person name="Pangilinan J."/>
            <person name="Park H.-J."/>
            <person name="Ramirez L."/>
            <person name="Alfaro M."/>
            <person name="Sun H."/>
            <person name="Tritt A."/>
            <person name="Yoshinaga Y."/>
            <person name="Zwiers L.-H."/>
            <person name="Turgeon B."/>
            <person name="Goodwin S."/>
            <person name="Spatafora J."/>
            <person name="Crous P."/>
            <person name="Grigoriev I."/>
        </authorList>
    </citation>
    <scope>NUCLEOTIDE SEQUENCE</scope>
    <source>
        <strain evidence="11">CBS 175.79</strain>
    </source>
</reference>
<evidence type="ECO:0000256" key="2">
    <source>
        <dbReference type="ARBA" id="ARBA00005569"/>
    </source>
</evidence>
<dbReference type="GO" id="GO:0000972">
    <property type="term" value="P:transcription-dependent tethering of RNA polymerase II gene DNA at nuclear periphery"/>
    <property type="evidence" value="ECO:0007669"/>
    <property type="project" value="TreeGrafter"/>
</dbReference>
<dbReference type="EMBL" id="ML978071">
    <property type="protein sequence ID" value="KAF2013706.1"/>
    <property type="molecule type" value="Genomic_DNA"/>
</dbReference>
<dbReference type="Gene3D" id="1.20.58.1380">
    <property type="match status" value="1"/>
</dbReference>
<feature type="compositionally biased region" description="Basic and acidic residues" evidence="8">
    <location>
        <begin position="36"/>
        <end position="49"/>
    </location>
</feature>
<feature type="region of interest" description="Disordered" evidence="8">
    <location>
        <begin position="1"/>
        <end position="57"/>
    </location>
</feature>
<proteinExistence type="inferred from homology"/>
<dbReference type="Proteomes" id="UP000799778">
    <property type="component" value="Unassembled WGS sequence"/>
</dbReference>
<evidence type="ECO:0000256" key="3">
    <source>
        <dbReference type="ARBA" id="ARBA00022448"/>
    </source>
</evidence>
<keyword evidence="4" id="KW-0509">mRNA transport</keyword>
<feature type="domain" description="Nucleoporin Nup133/Nup155-like N-terminal" evidence="10">
    <location>
        <begin position="98"/>
        <end position="513"/>
    </location>
</feature>
<dbReference type="InterPro" id="IPR014908">
    <property type="entry name" value="Nucleoporin_Nup133/Nup155_N"/>
</dbReference>
<evidence type="ECO:0000313" key="11">
    <source>
        <dbReference type="EMBL" id="KAF2013706.1"/>
    </source>
</evidence>
<keyword evidence="5" id="KW-0653">Protein transport</keyword>
<comment type="similarity">
    <text evidence="2">Belongs to the nucleoporin Nup133 family.</text>
</comment>
<protein>
    <recommendedName>
        <fullName evidence="13">Nuclear pore complex subunit Nup133</fullName>
    </recommendedName>
</protein>
<evidence type="ECO:0000256" key="5">
    <source>
        <dbReference type="ARBA" id="ARBA00022927"/>
    </source>
</evidence>
<evidence type="ECO:0000256" key="1">
    <source>
        <dbReference type="ARBA" id="ARBA00004259"/>
    </source>
</evidence>
<dbReference type="InterPro" id="IPR007187">
    <property type="entry name" value="Nucleoporin_Nup133/Nup155_C"/>
</dbReference>
<dbReference type="GO" id="GO:0016973">
    <property type="term" value="P:poly(A)+ mRNA export from nucleus"/>
    <property type="evidence" value="ECO:0007669"/>
    <property type="project" value="TreeGrafter"/>
</dbReference>
<dbReference type="GO" id="GO:0017056">
    <property type="term" value="F:structural constituent of nuclear pore"/>
    <property type="evidence" value="ECO:0007669"/>
    <property type="project" value="InterPro"/>
</dbReference>
<evidence type="ECO:0000259" key="9">
    <source>
        <dbReference type="Pfam" id="PF03177"/>
    </source>
</evidence>
<dbReference type="GO" id="GO:0006606">
    <property type="term" value="P:protein import into nucleus"/>
    <property type="evidence" value="ECO:0007669"/>
    <property type="project" value="TreeGrafter"/>
</dbReference>
<evidence type="ECO:0000256" key="4">
    <source>
        <dbReference type="ARBA" id="ARBA00022816"/>
    </source>
</evidence>
<keyword evidence="12" id="KW-1185">Reference proteome</keyword>
<dbReference type="InterPro" id="IPR015943">
    <property type="entry name" value="WD40/YVTN_repeat-like_dom_sf"/>
</dbReference>
<evidence type="ECO:0000313" key="12">
    <source>
        <dbReference type="Proteomes" id="UP000799778"/>
    </source>
</evidence>
<dbReference type="GeneID" id="54281072"/>
<evidence type="ECO:0008006" key="13">
    <source>
        <dbReference type="Google" id="ProtNLM"/>
    </source>
</evidence>
<gene>
    <name evidence="11" type="ORF">BU24DRAFT_351157</name>
</gene>
<keyword evidence="7" id="KW-0539">Nucleus</keyword>
<dbReference type="SUPFAM" id="SSF117289">
    <property type="entry name" value="Nucleoporin domain"/>
    <property type="match status" value="1"/>
</dbReference>
<keyword evidence="6" id="KW-0811">Translocation</keyword>
<dbReference type="PANTHER" id="PTHR13405">
    <property type="entry name" value="NUCLEAR PORE COMPLEX PROTEIN NUP133"/>
    <property type="match status" value="1"/>
</dbReference>